<dbReference type="AlphaFoldDB" id="F8AGL1"/>
<reference evidence="2 3" key="1">
    <citation type="journal article" date="2011" name="J. Bacteriol.">
        <title>Complete genome sequence of the obligate piezophilic hyperthermophilic archaeon Pyrococcus yayanosii CH1.</title>
        <authorList>
            <person name="Jun X."/>
            <person name="Lupeng L."/>
            <person name="Minjuan X."/>
            <person name="Oger P."/>
            <person name="Fengping W."/>
            <person name="Jebbar M."/>
            <person name="Xiang X."/>
        </authorList>
    </citation>
    <scope>NUCLEOTIDE SEQUENCE [LARGE SCALE GENOMIC DNA]</scope>
    <source>
        <strain evidence="3">CH1 / JCM 16557</strain>
    </source>
</reference>
<dbReference type="STRING" id="529709.PYCH_02850"/>
<dbReference type="Proteomes" id="UP000008386">
    <property type="component" value="Chromosome"/>
</dbReference>
<feature type="transmembrane region" description="Helical" evidence="1">
    <location>
        <begin position="42"/>
        <end position="72"/>
    </location>
</feature>
<keyword evidence="1" id="KW-1133">Transmembrane helix</keyword>
<evidence type="ECO:0000256" key="1">
    <source>
        <dbReference type="SAM" id="Phobius"/>
    </source>
</evidence>
<keyword evidence="1" id="KW-0812">Transmembrane</keyword>
<dbReference type="eggNOG" id="arCOG05834">
    <property type="taxonomic scope" value="Archaea"/>
</dbReference>
<accession>F8AGL1</accession>
<proteinExistence type="predicted"/>
<sequence>MRIRASIIPLIILTLLLSSMPYGALLVPLAVLSLFSYLLGVVFLGFLLAFLIFEGVGGAPGVFLVSMALLTVEVAHLDRARAIPIHYAWVIFSVFLSLPLYLLIRLLSYFAPSLEVTALATLFLLVLYVFSREVMLK</sequence>
<dbReference type="HOGENOM" id="CLU_151096_0_0_2"/>
<organism evidence="2 3">
    <name type="scientific">Pyrococcus yayanosii (strain CH1 / JCM 16557)</name>
    <dbReference type="NCBI Taxonomy" id="529709"/>
    <lineage>
        <taxon>Archaea</taxon>
        <taxon>Methanobacteriati</taxon>
        <taxon>Methanobacteriota</taxon>
        <taxon>Thermococci</taxon>
        <taxon>Thermococcales</taxon>
        <taxon>Thermococcaceae</taxon>
        <taxon>Pyrococcus</taxon>
    </lineage>
</organism>
<protein>
    <submittedName>
        <fullName evidence="2">Uncharacterized protein</fullName>
    </submittedName>
</protein>
<dbReference type="GeneID" id="10836862"/>
<feature type="transmembrane region" description="Helical" evidence="1">
    <location>
        <begin position="110"/>
        <end position="130"/>
    </location>
</feature>
<dbReference type="EMBL" id="CP002779">
    <property type="protein sequence ID" value="AEH23982.1"/>
    <property type="molecule type" value="Genomic_DNA"/>
</dbReference>
<gene>
    <name evidence="2" type="ordered locus">PYCH_02850</name>
</gene>
<dbReference type="RefSeq" id="WP_013905040.1">
    <property type="nucleotide sequence ID" value="NC_015680.1"/>
</dbReference>
<feature type="transmembrane region" description="Helical" evidence="1">
    <location>
        <begin position="84"/>
        <end position="104"/>
    </location>
</feature>
<keyword evidence="1" id="KW-0472">Membrane</keyword>
<dbReference type="OrthoDB" id="103686at2157"/>
<evidence type="ECO:0000313" key="2">
    <source>
        <dbReference type="EMBL" id="AEH23982.1"/>
    </source>
</evidence>
<name>F8AGL1_PYRYC</name>
<dbReference type="KEGG" id="pya:PYCH_02850"/>
<evidence type="ECO:0000313" key="3">
    <source>
        <dbReference type="Proteomes" id="UP000008386"/>
    </source>
</evidence>
<keyword evidence="3" id="KW-1185">Reference proteome</keyword>